<protein>
    <submittedName>
        <fullName evidence="2">Putative transposase</fullName>
    </submittedName>
</protein>
<dbReference type="AlphaFoldDB" id="A0A1H9G4Q1"/>
<dbReference type="InterPro" id="IPR036397">
    <property type="entry name" value="RNaseH_sf"/>
</dbReference>
<gene>
    <name evidence="2" type="ORF">SAMN04487977_104278</name>
</gene>
<dbReference type="RefSeq" id="WP_074643378.1">
    <property type="nucleotide sequence ID" value="NZ_FOFU01000004.1"/>
</dbReference>
<dbReference type="Proteomes" id="UP000182360">
    <property type="component" value="Unassembled WGS sequence"/>
</dbReference>
<dbReference type="Pfam" id="PF09299">
    <property type="entry name" value="Mu-transpos_C"/>
    <property type="match status" value="1"/>
</dbReference>
<reference evidence="2 3" key="1">
    <citation type="submission" date="2016-10" db="EMBL/GenBank/DDBJ databases">
        <authorList>
            <person name="de Groot N.N."/>
        </authorList>
    </citation>
    <scope>NUCLEOTIDE SEQUENCE [LARGE SCALE GENOMIC DNA]</scope>
    <source>
        <strain evidence="2 3">B25</strain>
    </source>
</reference>
<feature type="domain" description="Transposase-like Mu C-terminal" evidence="1">
    <location>
        <begin position="418"/>
        <end position="474"/>
    </location>
</feature>
<accession>A0A1H9G4Q1</accession>
<evidence type="ECO:0000259" key="1">
    <source>
        <dbReference type="Pfam" id="PF09299"/>
    </source>
</evidence>
<dbReference type="OrthoDB" id="364736at2"/>
<dbReference type="InterPro" id="IPR015378">
    <property type="entry name" value="Transposase-like_Mu_C"/>
</dbReference>
<name>A0A1H9G4Q1_9SPIR</name>
<organism evidence="2 3">
    <name type="scientific">Treponema bryantii</name>
    <dbReference type="NCBI Taxonomy" id="163"/>
    <lineage>
        <taxon>Bacteria</taxon>
        <taxon>Pseudomonadati</taxon>
        <taxon>Spirochaetota</taxon>
        <taxon>Spirochaetia</taxon>
        <taxon>Spirochaetales</taxon>
        <taxon>Treponemataceae</taxon>
        <taxon>Treponema</taxon>
    </lineage>
</organism>
<sequence length="690" mass="80236">MSGTVRTFAPVTDKKYPLRAAVYDAFRKRSPLISKARAYEQIATQFNISVPTVQRYIRKMENGSMFALPEGRQGRHVYAWDDEALSFFTNFMLAAIQQVGGCTVRNAYNNTKAEAQRQGWQIGSEASAYVHARNISPAMKLLAKGGQRALDNMFYISRDLSKLLPFQLIVGDQHIFDFWCLNPNATGKKDMYIRAECYLWLDMATRLVYGISFDIAYNTYTVTRALRMGIKRFGKFESTYNDNGSSEKSKLADQIVERLQNYGVRFLDEADLYHADNGRYIVEDTEGLVVDVVPTKAEWEKQHRRIFARVKNAKTKPIERFFNTLEQILRDQCLPGLVKGMAISAPEEEQATKRLDWQKQNGYILTYDEFIHQVVKAIDIYENRVHSTLGCSPKEKLEQYKRDGWMPTFIDPRDEAYLFMESTLRQVKGDRIELNGTEYIGPDLTQEMILQNRGTLVAYNRQKIEIRYDPENLDLGVFAIEPGTNHAIALRPVKKIDMLDDQEMIEQLEWKKRNMRTVQEAFKTATQNKNVRVLSEPQKFTELHTAEELAEKAMQNQLEYTKPETVIPTPVIKKADVEKEEVRNIPLAVSRRKEDFGTMPESYNRREESLSQEDFLETLAARIGNENVLRAHGKPVFYTDRERYEYILNQFYSGEHLSHEEMDFKFEYESKMTASEENYFSSYVRDKFNR</sequence>
<dbReference type="GO" id="GO:0003676">
    <property type="term" value="F:nucleic acid binding"/>
    <property type="evidence" value="ECO:0007669"/>
    <property type="project" value="InterPro"/>
</dbReference>
<dbReference type="Gene3D" id="3.30.420.10">
    <property type="entry name" value="Ribonuclease H-like superfamily/Ribonuclease H"/>
    <property type="match status" value="1"/>
</dbReference>
<proteinExistence type="predicted"/>
<dbReference type="EMBL" id="FOFU01000004">
    <property type="protein sequence ID" value="SEQ45003.1"/>
    <property type="molecule type" value="Genomic_DNA"/>
</dbReference>
<evidence type="ECO:0000313" key="2">
    <source>
        <dbReference type="EMBL" id="SEQ45003.1"/>
    </source>
</evidence>
<keyword evidence="3" id="KW-1185">Reference proteome</keyword>
<evidence type="ECO:0000313" key="3">
    <source>
        <dbReference type="Proteomes" id="UP000182360"/>
    </source>
</evidence>
<dbReference type="Gene3D" id="1.10.10.60">
    <property type="entry name" value="Homeodomain-like"/>
    <property type="match status" value="1"/>
</dbReference>
<dbReference type="InterPro" id="IPR012337">
    <property type="entry name" value="RNaseH-like_sf"/>
</dbReference>
<dbReference type="SUPFAM" id="SSF53098">
    <property type="entry name" value="Ribonuclease H-like"/>
    <property type="match status" value="1"/>
</dbReference>